<keyword evidence="3" id="KW-1185">Reference proteome</keyword>
<evidence type="ECO:0000313" key="1">
    <source>
        <dbReference type="EMBL" id="PNT71597.1"/>
    </source>
</evidence>
<reference evidence="1" key="2">
    <citation type="submission" date="2017-06" db="EMBL/GenBank/DDBJ databases">
        <title>WGS assembly of Brachypodium distachyon.</title>
        <authorList>
            <consortium name="The International Brachypodium Initiative"/>
            <person name="Lucas S."/>
            <person name="Harmon-Smith M."/>
            <person name="Lail K."/>
            <person name="Tice H."/>
            <person name="Grimwood J."/>
            <person name="Bruce D."/>
            <person name="Barry K."/>
            <person name="Shu S."/>
            <person name="Lindquist E."/>
            <person name="Wang M."/>
            <person name="Pitluck S."/>
            <person name="Vogel J.P."/>
            <person name="Garvin D.F."/>
            <person name="Mockler T.C."/>
            <person name="Schmutz J."/>
            <person name="Rokhsar D."/>
            <person name="Bevan M.W."/>
        </authorList>
    </citation>
    <scope>NUCLEOTIDE SEQUENCE</scope>
    <source>
        <strain evidence="1">Bd21</strain>
    </source>
</reference>
<dbReference type="EMBL" id="CM000881">
    <property type="protein sequence ID" value="PNT71597.1"/>
    <property type="molecule type" value="Genomic_DNA"/>
</dbReference>
<protein>
    <submittedName>
        <fullName evidence="1 2">Uncharacterized protein</fullName>
    </submittedName>
</protein>
<accession>A0A2K2DBD1</accession>
<gene>
    <name evidence="1" type="ORF">BRADI_2g31865v3</name>
</gene>
<organism evidence="1">
    <name type="scientific">Brachypodium distachyon</name>
    <name type="common">Purple false brome</name>
    <name type="synonym">Trachynia distachya</name>
    <dbReference type="NCBI Taxonomy" id="15368"/>
    <lineage>
        <taxon>Eukaryota</taxon>
        <taxon>Viridiplantae</taxon>
        <taxon>Streptophyta</taxon>
        <taxon>Embryophyta</taxon>
        <taxon>Tracheophyta</taxon>
        <taxon>Spermatophyta</taxon>
        <taxon>Magnoliopsida</taxon>
        <taxon>Liliopsida</taxon>
        <taxon>Poales</taxon>
        <taxon>Poaceae</taxon>
        <taxon>BOP clade</taxon>
        <taxon>Pooideae</taxon>
        <taxon>Stipodae</taxon>
        <taxon>Brachypodieae</taxon>
        <taxon>Brachypodium</taxon>
    </lineage>
</organism>
<reference evidence="2" key="3">
    <citation type="submission" date="2018-08" db="UniProtKB">
        <authorList>
            <consortium name="EnsemblPlants"/>
        </authorList>
    </citation>
    <scope>IDENTIFICATION</scope>
    <source>
        <strain evidence="2">cv. Bd21</strain>
    </source>
</reference>
<dbReference type="Gramene" id="PNT71597">
    <property type="protein sequence ID" value="PNT71597"/>
    <property type="gene ID" value="BRADI_2g31865v3"/>
</dbReference>
<dbReference type="Proteomes" id="UP000008810">
    <property type="component" value="Chromosome 2"/>
</dbReference>
<proteinExistence type="predicted"/>
<dbReference type="EnsemblPlants" id="PNT71597">
    <property type="protein sequence ID" value="PNT71597"/>
    <property type="gene ID" value="BRADI_2g31865v3"/>
</dbReference>
<evidence type="ECO:0000313" key="3">
    <source>
        <dbReference type="Proteomes" id="UP000008810"/>
    </source>
</evidence>
<dbReference type="InParanoid" id="A0A2K2DBD1"/>
<reference evidence="1 2" key="1">
    <citation type="journal article" date="2010" name="Nature">
        <title>Genome sequencing and analysis of the model grass Brachypodium distachyon.</title>
        <authorList>
            <consortium name="International Brachypodium Initiative"/>
        </authorList>
    </citation>
    <scope>NUCLEOTIDE SEQUENCE [LARGE SCALE GENOMIC DNA]</scope>
    <source>
        <strain evidence="1 2">Bd21</strain>
    </source>
</reference>
<sequence length="132" mass="15414">MFMKLGWTESLSSGKSIFMTCMWRFWMFPTDLKEGLERKVICREPWRNEKLGSDGRKGRREITVILKPYFYHGGSHLTRYLVLVTLDWSGNSNLALLPNTVLLAYLVFAHCGSLTVGDKNRLLRSWFFCLRT</sequence>
<dbReference type="AlphaFoldDB" id="A0A2K2DBD1"/>
<name>A0A2K2DBD1_BRADI</name>
<evidence type="ECO:0000313" key="2">
    <source>
        <dbReference type="EnsemblPlants" id="PNT71597"/>
    </source>
</evidence>